<gene>
    <name evidence="1" type="ORF">SKAU_G00405650</name>
</gene>
<dbReference type="Proteomes" id="UP001152622">
    <property type="component" value="Chromosome 21"/>
</dbReference>
<sequence>MEKGACLGLAGSSTRTCPVWQATIRQCAQQQAGMRLVEAHAGVSALPVRQVWARTRARGQREAAEIDRSPRLTQIALRNCELARLPASPPGECGVWSGMVGWLREEPRRCLVGRAGDDAPLFLPSLRLRGRATPRGVSQSAVALAAFDVTALYRVPAPGAGDGRETPYDGRDRLNENQLCCRTKNTIISNIKY</sequence>
<comment type="caution">
    <text evidence="1">The sequence shown here is derived from an EMBL/GenBank/DDBJ whole genome shotgun (WGS) entry which is preliminary data.</text>
</comment>
<reference evidence="1" key="1">
    <citation type="journal article" date="2023" name="Science">
        <title>Genome structures resolve the early diversification of teleost fishes.</title>
        <authorList>
            <person name="Parey E."/>
            <person name="Louis A."/>
            <person name="Montfort J."/>
            <person name="Bouchez O."/>
            <person name="Roques C."/>
            <person name="Iampietro C."/>
            <person name="Lluch J."/>
            <person name="Castinel A."/>
            <person name="Donnadieu C."/>
            <person name="Desvignes T."/>
            <person name="Floi Bucao C."/>
            <person name="Jouanno E."/>
            <person name="Wen M."/>
            <person name="Mejri S."/>
            <person name="Dirks R."/>
            <person name="Jansen H."/>
            <person name="Henkel C."/>
            <person name="Chen W.J."/>
            <person name="Zahm M."/>
            <person name="Cabau C."/>
            <person name="Klopp C."/>
            <person name="Thompson A.W."/>
            <person name="Robinson-Rechavi M."/>
            <person name="Braasch I."/>
            <person name="Lecointre G."/>
            <person name="Bobe J."/>
            <person name="Postlethwait J.H."/>
            <person name="Berthelot C."/>
            <person name="Roest Crollius H."/>
            <person name="Guiguen Y."/>
        </authorList>
    </citation>
    <scope>NUCLEOTIDE SEQUENCE</scope>
    <source>
        <strain evidence="1">WJC10195</strain>
    </source>
</reference>
<evidence type="ECO:0000313" key="1">
    <source>
        <dbReference type="EMBL" id="KAJ8334926.1"/>
    </source>
</evidence>
<dbReference type="AlphaFoldDB" id="A0A9Q1EA06"/>
<protein>
    <submittedName>
        <fullName evidence="1">Uncharacterized protein</fullName>
    </submittedName>
</protein>
<evidence type="ECO:0000313" key="2">
    <source>
        <dbReference type="Proteomes" id="UP001152622"/>
    </source>
</evidence>
<keyword evidence="2" id="KW-1185">Reference proteome</keyword>
<proteinExistence type="predicted"/>
<name>A0A9Q1EA06_SYNKA</name>
<organism evidence="1 2">
    <name type="scientific">Synaphobranchus kaupii</name>
    <name type="common">Kaup's arrowtooth eel</name>
    <dbReference type="NCBI Taxonomy" id="118154"/>
    <lineage>
        <taxon>Eukaryota</taxon>
        <taxon>Metazoa</taxon>
        <taxon>Chordata</taxon>
        <taxon>Craniata</taxon>
        <taxon>Vertebrata</taxon>
        <taxon>Euteleostomi</taxon>
        <taxon>Actinopterygii</taxon>
        <taxon>Neopterygii</taxon>
        <taxon>Teleostei</taxon>
        <taxon>Anguilliformes</taxon>
        <taxon>Synaphobranchidae</taxon>
        <taxon>Synaphobranchus</taxon>
    </lineage>
</organism>
<accession>A0A9Q1EA06</accession>
<dbReference type="EMBL" id="JAINUF010000021">
    <property type="protein sequence ID" value="KAJ8334926.1"/>
    <property type="molecule type" value="Genomic_DNA"/>
</dbReference>